<evidence type="ECO:0000256" key="1">
    <source>
        <dbReference type="SAM" id="Coils"/>
    </source>
</evidence>
<feature type="non-terminal residue" evidence="3">
    <location>
        <position position="165"/>
    </location>
</feature>
<evidence type="ECO:0000256" key="2">
    <source>
        <dbReference type="SAM" id="MobiDB-lite"/>
    </source>
</evidence>
<dbReference type="Proteomes" id="UP000187609">
    <property type="component" value="Unassembled WGS sequence"/>
</dbReference>
<feature type="region of interest" description="Disordered" evidence="2">
    <location>
        <begin position="65"/>
        <end position="107"/>
    </location>
</feature>
<evidence type="ECO:0000313" key="4">
    <source>
        <dbReference type="Proteomes" id="UP000187609"/>
    </source>
</evidence>
<sequence>MTITETRSKSMEDNVRKLENYLQIHIENSQKKAETTDAKIDDLAKKLDMLMDKLLPNQAGILGSAPTGEIQLEGTGNRSRGDQFVPRRAGERVQGHHHSSSRMEIPYFEGNGGGDPCSWLRRCERYFHYNQVVDHGQKLEEAVLLLQGRAEAWYFSYQLSKGHVS</sequence>
<accession>A0A1J6LAB9</accession>
<dbReference type="EMBL" id="MJEQ01002207">
    <property type="protein sequence ID" value="OIT27985.1"/>
    <property type="molecule type" value="Genomic_DNA"/>
</dbReference>
<comment type="caution">
    <text evidence="3">The sequence shown here is derived from an EMBL/GenBank/DDBJ whole genome shotgun (WGS) entry which is preliminary data.</text>
</comment>
<keyword evidence="1" id="KW-0175">Coiled coil</keyword>
<evidence type="ECO:0000313" key="3">
    <source>
        <dbReference type="EMBL" id="OIT27985.1"/>
    </source>
</evidence>
<keyword evidence="4" id="KW-1185">Reference proteome</keyword>
<gene>
    <name evidence="3" type="ORF">A4A49_66157</name>
</gene>
<dbReference type="AlphaFoldDB" id="A0A1J6LAB9"/>
<dbReference type="Gramene" id="OIT27985">
    <property type="protein sequence ID" value="OIT27985"/>
    <property type="gene ID" value="A4A49_66157"/>
</dbReference>
<reference evidence="3" key="1">
    <citation type="submission" date="2016-11" db="EMBL/GenBank/DDBJ databases">
        <title>The genome of Nicotiana attenuata.</title>
        <authorList>
            <person name="Xu S."/>
            <person name="Brockmoeller T."/>
            <person name="Gaquerel E."/>
            <person name="Navarro A."/>
            <person name="Kuhl H."/>
            <person name="Gase K."/>
            <person name="Ling Z."/>
            <person name="Zhou W."/>
            <person name="Kreitzer C."/>
            <person name="Stanke M."/>
            <person name="Tang H."/>
            <person name="Lyons E."/>
            <person name="Pandey P."/>
            <person name="Pandey S.P."/>
            <person name="Timmermann B."/>
            <person name="Baldwin I.T."/>
        </authorList>
    </citation>
    <scope>NUCLEOTIDE SEQUENCE [LARGE SCALE GENOMIC DNA]</scope>
    <source>
        <strain evidence="3">UT</strain>
    </source>
</reference>
<dbReference type="SMR" id="A0A1J6LAB9"/>
<organism evidence="3 4">
    <name type="scientific">Nicotiana attenuata</name>
    <name type="common">Coyote tobacco</name>
    <dbReference type="NCBI Taxonomy" id="49451"/>
    <lineage>
        <taxon>Eukaryota</taxon>
        <taxon>Viridiplantae</taxon>
        <taxon>Streptophyta</taxon>
        <taxon>Embryophyta</taxon>
        <taxon>Tracheophyta</taxon>
        <taxon>Spermatophyta</taxon>
        <taxon>Magnoliopsida</taxon>
        <taxon>eudicotyledons</taxon>
        <taxon>Gunneridae</taxon>
        <taxon>Pentapetalae</taxon>
        <taxon>asterids</taxon>
        <taxon>lamiids</taxon>
        <taxon>Solanales</taxon>
        <taxon>Solanaceae</taxon>
        <taxon>Nicotianoideae</taxon>
        <taxon>Nicotianeae</taxon>
        <taxon>Nicotiana</taxon>
    </lineage>
</organism>
<feature type="coiled-coil region" evidence="1">
    <location>
        <begin position="26"/>
        <end position="53"/>
    </location>
</feature>
<dbReference type="OMA" id="FTEETCK"/>
<evidence type="ECO:0008006" key="5">
    <source>
        <dbReference type="Google" id="ProtNLM"/>
    </source>
</evidence>
<protein>
    <recommendedName>
        <fullName evidence="5">Retrotransposon gag domain-containing protein</fullName>
    </recommendedName>
</protein>
<proteinExistence type="predicted"/>
<name>A0A1J6LAB9_NICAT</name>